<dbReference type="PANTHER" id="PTHR33155:SF9">
    <property type="entry name" value="FANTASTIC FOUR-LIKE PROTEIN (DUF3049)"/>
    <property type="match status" value="1"/>
</dbReference>
<dbReference type="InterPro" id="IPR021410">
    <property type="entry name" value="FAF"/>
</dbReference>
<reference evidence="4 5" key="1">
    <citation type="submission" date="2020-10" db="EMBL/GenBank/DDBJ databases">
        <title>The Coptis chinensis genome and diversification of protoberbering-type alkaloids.</title>
        <authorList>
            <person name="Wang B."/>
            <person name="Shu S."/>
            <person name="Song C."/>
            <person name="Liu Y."/>
        </authorList>
    </citation>
    <scope>NUCLEOTIDE SEQUENCE [LARGE SCALE GENOMIC DNA]</scope>
    <source>
        <strain evidence="4">HL-2020</strain>
        <tissue evidence="4">Leaf</tissue>
    </source>
</reference>
<sequence length="391" mass="43962">MANCVSLKQIFENPLPPNPTFIESLSSWTHQIKYKPLDVSSFTEIFGELHFKDPSPCIPLVEEVVNPPRAEVEKYNVKSNVNNHQFKSKAPDVSSFTELFGELYFNDPSALPVSPLKNANPQTKVGCFDDNSNNNENGDNDNIERTKSAASDNESSSSTTTNNQHVEAVNLQLCTEGLGFESSDVEKNESADEDPKVSYNKRPRLKKHSSFEERVESRKLRRDYKSFPPPISSIGGNGKPWLYFKSFRHEGRFILKQIRIPTQVFFNAYREDGHLRLHPVRAVEDVGTNEEQKDDNVHELDIDAEKEEGGRNEKMNAVDDKITPSSIKLQNLTYGHMQSAHEGDDGPGASSHCPRETETSPQFGTLPLSRHKIGHVTLYIAADKVYLGITL</sequence>
<comment type="caution">
    <text evidence="4">The sequence shown here is derived from an EMBL/GenBank/DDBJ whole genome shotgun (WGS) entry which is preliminary data.</text>
</comment>
<feature type="region of interest" description="Disordered" evidence="2">
    <location>
        <begin position="122"/>
        <end position="165"/>
    </location>
</feature>
<evidence type="ECO:0000256" key="2">
    <source>
        <dbReference type="SAM" id="MobiDB-lite"/>
    </source>
</evidence>
<evidence type="ECO:0000313" key="4">
    <source>
        <dbReference type="EMBL" id="KAF9598600.1"/>
    </source>
</evidence>
<dbReference type="InterPro" id="IPR046431">
    <property type="entry name" value="FAF_dom"/>
</dbReference>
<dbReference type="OrthoDB" id="676808at2759"/>
<evidence type="ECO:0000313" key="5">
    <source>
        <dbReference type="Proteomes" id="UP000631114"/>
    </source>
</evidence>
<organism evidence="4 5">
    <name type="scientific">Coptis chinensis</name>
    <dbReference type="NCBI Taxonomy" id="261450"/>
    <lineage>
        <taxon>Eukaryota</taxon>
        <taxon>Viridiplantae</taxon>
        <taxon>Streptophyta</taxon>
        <taxon>Embryophyta</taxon>
        <taxon>Tracheophyta</taxon>
        <taxon>Spermatophyta</taxon>
        <taxon>Magnoliopsida</taxon>
        <taxon>Ranunculales</taxon>
        <taxon>Ranunculaceae</taxon>
        <taxon>Coptidoideae</taxon>
        <taxon>Coptis</taxon>
    </lineage>
</organism>
<keyword evidence="5" id="KW-1185">Reference proteome</keyword>
<name>A0A835LKU2_9MAGN</name>
<evidence type="ECO:0000259" key="3">
    <source>
        <dbReference type="Pfam" id="PF11250"/>
    </source>
</evidence>
<dbReference type="EMBL" id="JADFTS010000007">
    <property type="protein sequence ID" value="KAF9598600.1"/>
    <property type="molecule type" value="Genomic_DNA"/>
</dbReference>
<proteinExistence type="inferred from homology"/>
<feature type="compositionally biased region" description="Low complexity" evidence="2">
    <location>
        <begin position="148"/>
        <end position="163"/>
    </location>
</feature>
<protein>
    <recommendedName>
        <fullName evidence="3">FAF domain-containing protein</fullName>
    </recommendedName>
</protein>
<accession>A0A835LKU2</accession>
<dbReference type="Proteomes" id="UP000631114">
    <property type="component" value="Unassembled WGS sequence"/>
</dbReference>
<feature type="domain" description="FAF" evidence="3">
    <location>
        <begin position="226"/>
        <end position="278"/>
    </location>
</feature>
<gene>
    <name evidence="4" type="ORF">IFM89_028269</name>
</gene>
<dbReference type="Pfam" id="PF11250">
    <property type="entry name" value="FAF"/>
    <property type="match status" value="1"/>
</dbReference>
<comment type="similarity">
    <text evidence="1">Belongs to the fantastic four family.</text>
</comment>
<dbReference type="AlphaFoldDB" id="A0A835LKU2"/>
<evidence type="ECO:0000256" key="1">
    <source>
        <dbReference type="ARBA" id="ARBA00008690"/>
    </source>
</evidence>
<feature type="region of interest" description="Disordered" evidence="2">
    <location>
        <begin position="337"/>
        <end position="366"/>
    </location>
</feature>
<dbReference type="PANTHER" id="PTHR33155">
    <property type="entry name" value="FANTASTIC FOUR-LIKE PROTEIN (DUF3049)"/>
    <property type="match status" value="1"/>
</dbReference>